<dbReference type="AlphaFoldDB" id="A0A1Y1UJB1"/>
<feature type="region of interest" description="Disordered" evidence="2">
    <location>
        <begin position="1"/>
        <end position="125"/>
    </location>
</feature>
<dbReference type="InParanoid" id="A0A1Y1UJB1"/>
<evidence type="ECO:0000256" key="1">
    <source>
        <dbReference type="SAM" id="Coils"/>
    </source>
</evidence>
<evidence type="ECO:0000313" key="5">
    <source>
        <dbReference type="Proteomes" id="UP000193218"/>
    </source>
</evidence>
<feature type="compositionally biased region" description="Polar residues" evidence="2">
    <location>
        <begin position="261"/>
        <end position="277"/>
    </location>
</feature>
<proteinExistence type="predicted"/>
<evidence type="ECO:0000259" key="3">
    <source>
        <dbReference type="PROSITE" id="PS50217"/>
    </source>
</evidence>
<accession>A0A1Y1UJB1</accession>
<dbReference type="CDD" id="cd14691">
    <property type="entry name" value="bZIP_XBP1"/>
    <property type="match status" value="1"/>
</dbReference>
<sequence>MSAGDSEDESSSRPTTSMRHQRYSTSHSEDTSKRSRSSVASSVDERQMSLDRSLGYSRSDQPFFDDSNNRQQSLHLMHDGDPSSITNHSHPPRAGSSRGENLTVRRREANRLAAQRFRSRKKGYQESLEEKIRQLQEENAALLNRMEGRPNTFGGHYDLPFEPMPHETSMPGMDRPTTVAEPSSNSQQHGPGPDIRIAALDSANRRLQEENRNLEEELRRMSGELEMWRRWSRQNRDRAPWPHESHPPPFHRAQSHDTIPRSLSTFSDLRASQTTADGQMPPPTLPPPLAMSVHSSTGTPIRLPPIRLTPPPPPPPQHRRSTSNNDNGGISATIKRES</sequence>
<feature type="compositionally biased region" description="Polar residues" evidence="2">
    <location>
        <begin position="12"/>
        <end position="26"/>
    </location>
</feature>
<dbReference type="Gene3D" id="1.20.5.170">
    <property type="match status" value="1"/>
</dbReference>
<evidence type="ECO:0000256" key="2">
    <source>
        <dbReference type="SAM" id="MobiDB-lite"/>
    </source>
</evidence>
<organism evidence="4 5">
    <name type="scientific">Kockovaella imperatae</name>
    <dbReference type="NCBI Taxonomy" id="4999"/>
    <lineage>
        <taxon>Eukaryota</taxon>
        <taxon>Fungi</taxon>
        <taxon>Dikarya</taxon>
        <taxon>Basidiomycota</taxon>
        <taxon>Agaricomycotina</taxon>
        <taxon>Tremellomycetes</taxon>
        <taxon>Tremellales</taxon>
        <taxon>Cuniculitremaceae</taxon>
        <taxon>Kockovaella</taxon>
    </lineage>
</organism>
<gene>
    <name evidence="4" type="ORF">BD324DRAFT_650811</name>
</gene>
<dbReference type="GeneID" id="33560015"/>
<feature type="region of interest" description="Disordered" evidence="2">
    <location>
        <begin position="237"/>
        <end position="338"/>
    </location>
</feature>
<dbReference type="GO" id="GO:0003700">
    <property type="term" value="F:DNA-binding transcription factor activity"/>
    <property type="evidence" value="ECO:0007669"/>
    <property type="project" value="InterPro"/>
</dbReference>
<dbReference type="EMBL" id="NBSH01000006">
    <property type="protein sequence ID" value="ORX37205.1"/>
    <property type="molecule type" value="Genomic_DNA"/>
</dbReference>
<dbReference type="Pfam" id="PF00170">
    <property type="entry name" value="bZIP_1"/>
    <property type="match status" value="1"/>
</dbReference>
<feature type="domain" description="BZIP" evidence="3">
    <location>
        <begin position="105"/>
        <end position="147"/>
    </location>
</feature>
<dbReference type="Proteomes" id="UP000193218">
    <property type="component" value="Unassembled WGS sequence"/>
</dbReference>
<protein>
    <recommendedName>
        <fullName evidence="3">BZIP domain-containing protein</fullName>
    </recommendedName>
</protein>
<comment type="caution">
    <text evidence="4">The sequence shown here is derived from an EMBL/GenBank/DDBJ whole genome shotgun (WGS) entry which is preliminary data.</text>
</comment>
<dbReference type="InterPro" id="IPR004827">
    <property type="entry name" value="bZIP"/>
</dbReference>
<dbReference type="RefSeq" id="XP_021871243.1">
    <property type="nucleotide sequence ID" value="XM_022018206.1"/>
</dbReference>
<dbReference type="SMART" id="SM00338">
    <property type="entry name" value="BRLZ"/>
    <property type="match status" value="1"/>
</dbReference>
<feature type="region of interest" description="Disordered" evidence="2">
    <location>
        <begin position="169"/>
        <end position="195"/>
    </location>
</feature>
<reference evidence="4 5" key="1">
    <citation type="submission" date="2017-03" db="EMBL/GenBank/DDBJ databases">
        <title>Widespread Adenine N6-methylation of Active Genes in Fungi.</title>
        <authorList>
            <consortium name="DOE Joint Genome Institute"/>
            <person name="Mondo S.J."/>
            <person name="Dannebaum R.O."/>
            <person name="Kuo R.C."/>
            <person name="Louie K.B."/>
            <person name="Bewick A.J."/>
            <person name="Labutti K."/>
            <person name="Haridas S."/>
            <person name="Kuo A."/>
            <person name="Salamov A."/>
            <person name="Ahrendt S.R."/>
            <person name="Lau R."/>
            <person name="Bowen B.P."/>
            <person name="Lipzen A."/>
            <person name="Sullivan W."/>
            <person name="Andreopoulos W.B."/>
            <person name="Clum A."/>
            <person name="Lindquist E."/>
            <person name="Daum C."/>
            <person name="Northen T.R."/>
            <person name="Ramamoorthy G."/>
            <person name="Schmitz R.J."/>
            <person name="Gryganskyi A."/>
            <person name="Culley D."/>
            <person name="Magnuson J."/>
            <person name="James T.Y."/>
            <person name="O'Malley M.A."/>
            <person name="Stajich J.E."/>
            <person name="Spatafora J.W."/>
            <person name="Visel A."/>
            <person name="Grigoriev I.V."/>
        </authorList>
    </citation>
    <scope>NUCLEOTIDE SEQUENCE [LARGE SCALE GENOMIC DNA]</scope>
    <source>
        <strain evidence="4 5">NRRL Y-17943</strain>
    </source>
</reference>
<feature type="compositionally biased region" description="Polar residues" evidence="2">
    <location>
        <begin position="180"/>
        <end position="189"/>
    </location>
</feature>
<dbReference type="SUPFAM" id="SSF57959">
    <property type="entry name" value="Leucine zipper domain"/>
    <property type="match status" value="1"/>
</dbReference>
<dbReference type="InterPro" id="IPR046347">
    <property type="entry name" value="bZIP_sf"/>
</dbReference>
<dbReference type="PROSITE" id="PS50217">
    <property type="entry name" value="BZIP"/>
    <property type="match status" value="1"/>
</dbReference>
<feature type="compositionally biased region" description="Pro residues" evidence="2">
    <location>
        <begin position="280"/>
        <end position="289"/>
    </location>
</feature>
<name>A0A1Y1UJB1_9TREE</name>
<dbReference type="STRING" id="4999.A0A1Y1UJB1"/>
<keyword evidence="1" id="KW-0175">Coiled coil</keyword>
<feature type="compositionally biased region" description="Pro residues" evidence="2">
    <location>
        <begin position="307"/>
        <end position="316"/>
    </location>
</feature>
<feature type="compositionally biased region" description="Basic and acidic residues" evidence="2">
    <location>
        <begin position="237"/>
        <end position="246"/>
    </location>
</feature>
<keyword evidence="5" id="KW-1185">Reference proteome</keyword>
<dbReference type="OrthoDB" id="2596881at2759"/>
<evidence type="ECO:0000313" key="4">
    <source>
        <dbReference type="EMBL" id="ORX37205.1"/>
    </source>
</evidence>
<feature type="coiled-coil region" evidence="1">
    <location>
        <begin position="197"/>
        <end position="224"/>
    </location>
</feature>